<protein>
    <submittedName>
        <fullName evidence="5">Uncharacterized protein LOC112044260 isoform X1</fullName>
    </submittedName>
</protein>
<sequence>MEELFTNVEDITDPSLMDNILANLEEIQAENEEFIQALLSKQDSMIVTWHQPWYQELNCLTRRLEQSELDNKAERFRTDTISSEECKIIKKNWKKFRKMFGVPNKPICLARWRNKDKCRSPSTPEEIARRFVVSFLAQGLERNLYQVYKHVVSYYGSPTRGRYREYEENVMRVCLYHYPKYACLYSSAVLGRDPRGIYKRLEQLCNGKPDRKPIKWTLTLATKFLKLLLNYTGETVVDNLKQRKFDKSVWLQIENDMDQQYLCLQRFWYDGLHAQLFVKADVKGNKIIKRVLKILRLFPYKVWSDIRWKEVAKHFPDAFSHRFLYQRCYKFAAKSFDGLRTHPLEEVISKGIELIKSRRNKRLKTLVFNENQELEIIRYPNKLKF</sequence>
<dbReference type="GO" id="GO:0000978">
    <property type="term" value="F:RNA polymerase II cis-regulatory region sequence-specific DNA binding"/>
    <property type="evidence" value="ECO:0007669"/>
    <property type="project" value="TreeGrafter"/>
</dbReference>
<evidence type="ECO:0000256" key="3">
    <source>
        <dbReference type="ARBA" id="ARBA00023242"/>
    </source>
</evidence>
<dbReference type="PANTHER" id="PTHR46380">
    <property type="entry name" value="CYCLIN-D-BINDING MYB-LIKE TRANSCRIPTION FACTOR 1"/>
    <property type="match status" value="1"/>
</dbReference>
<proteinExistence type="predicted"/>
<dbReference type="GeneID" id="112044260"/>
<dbReference type="RefSeq" id="XP_023935825.2">
    <property type="nucleotide sequence ID" value="XM_024080057.2"/>
</dbReference>
<keyword evidence="4" id="KW-1185">Reference proteome</keyword>
<reference evidence="4" key="1">
    <citation type="submission" date="2025-05" db="UniProtKB">
        <authorList>
            <consortium name="RefSeq"/>
        </authorList>
    </citation>
    <scope>NUCLEOTIDE SEQUENCE [LARGE SCALE GENOMIC DNA]</scope>
</reference>
<dbReference type="KEGG" id="bany:112044260"/>
<dbReference type="PANTHER" id="PTHR46380:SF2">
    <property type="entry name" value="CYCLIN-D-BINDING MYB-LIKE TRANSCRIPTION FACTOR 1"/>
    <property type="match status" value="1"/>
</dbReference>
<keyword evidence="2" id="KW-0238">DNA-binding</keyword>
<gene>
    <name evidence="5" type="primary">LOC112044260</name>
</gene>
<evidence type="ECO:0000313" key="5">
    <source>
        <dbReference type="RefSeq" id="XP_023935825.2"/>
    </source>
</evidence>
<dbReference type="Proteomes" id="UP001652582">
    <property type="component" value="Chromosome 1"/>
</dbReference>
<dbReference type="GO" id="GO:0005634">
    <property type="term" value="C:nucleus"/>
    <property type="evidence" value="ECO:0007669"/>
    <property type="project" value="UniProtKB-SubCell"/>
</dbReference>
<evidence type="ECO:0000313" key="4">
    <source>
        <dbReference type="Proteomes" id="UP001652582"/>
    </source>
</evidence>
<keyword evidence="3" id="KW-0539">Nucleus</keyword>
<dbReference type="GO" id="GO:0000981">
    <property type="term" value="F:DNA-binding transcription factor activity, RNA polymerase II-specific"/>
    <property type="evidence" value="ECO:0007669"/>
    <property type="project" value="TreeGrafter"/>
</dbReference>
<dbReference type="AlphaFoldDB" id="A0A6J1MK18"/>
<dbReference type="OrthoDB" id="5812619at2759"/>
<organism evidence="4 5">
    <name type="scientific">Bicyclus anynana</name>
    <name type="common">Squinting bush brown butterfly</name>
    <dbReference type="NCBI Taxonomy" id="110368"/>
    <lineage>
        <taxon>Eukaryota</taxon>
        <taxon>Metazoa</taxon>
        <taxon>Ecdysozoa</taxon>
        <taxon>Arthropoda</taxon>
        <taxon>Hexapoda</taxon>
        <taxon>Insecta</taxon>
        <taxon>Pterygota</taxon>
        <taxon>Neoptera</taxon>
        <taxon>Endopterygota</taxon>
        <taxon>Lepidoptera</taxon>
        <taxon>Glossata</taxon>
        <taxon>Ditrysia</taxon>
        <taxon>Papilionoidea</taxon>
        <taxon>Nymphalidae</taxon>
        <taxon>Satyrinae</taxon>
        <taxon>Satyrini</taxon>
        <taxon>Mycalesina</taxon>
        <taxon>Bicyclus</taxon>
    </lineage>
</organism>
<name>A0A6J1MK18_BICAN</name>
<reference evidence="5" key="2">
    <citation type="submission" date="2025-08" db="UniProtKB">
        <authorList>
            <consortium name="RefSeq"/>
        </authorList>
    </citation>
    <scope>IDENTIFICATION</scope>
</reference>
<evidence type="ECO:0000256" key="2">
    <source>
        <dbReference type="ARBA" id="ARBA00023125"/>
    </source>
</evidence>
<dbReference type="InterPro" id="IPR051651">
    <property type="entry name" value="DMTF1_DNA-bind_reg"/>
</dbReference>
<evidence type="ECO:0000256" key="1">
    <source>
        <dbReference type="ARBA" id="ARBA00004123"/>
    </source>
</evidence>
<comment type="subcellular location">
    <subcellularLocation>
        <location evidence="1">Nucleus</location>
    </subcellularLocation>
</comment>
<accession>A0A6J1MK18</accession>